<feature type="transmembrane region" description="Helical" evidence="5">
    <location>
        <begin position="144"/>
        <end position="168"/>
    </location>
</feature>
<dbReference type="InterPro" id="IPR017452">
    <property type="entry name" value="GPCR_Rhodpsn_7TM"/>
</dbReference>
<feature type="transmembrane region" description="Helical" evidence="5">
    <location>
        <begin position="239"/>
        <end position="262"/>
    </location>
</feature>
<evidence type="ECO:0000313" key="7">
    <source>
        <dbReference type="EMBL" id="KAK7506113.1"/>
    </source>
</evidence>
<feature type="transmembrane region" description="Helical" evidence="5">
    <location>
        <begin position="94"/>
        <end position="116"/>
    </location>
</feature>
<comment type="subcellular location">
    <subcellularLocation>
        <location evidence="1">Membrane</location>
    </subcellularLocation>
</comment>
<evidence type="ECO:0000256" key="4">
    <source>
        <dbReference type="ARBA" id="ARBA00023136"/>
    </source>
</evidence>
<dbReference type="Pfam" id="PF10324">
    <property type="entry name" value="7TM_GPCR_Srw"/>
    <property type="match status" value="1"/>
</dbReference>
<evidence type="ECO:0000256" key="5">
    <source>
        <dbReference type="SAM" id="Phobius"/>
    </source>
</evidence>
<sequence length="395" mass="44715">MESTEGVVTTDGNFVDLRKNCTEITQATDRCIVFDVNTTVPWNNPNNLISSETEYLINRITTAVLIPILFLIGLPANCLNMLVFYRQGLKDRIILCLFSLSFVDLIYITFLFLMYAERTYSQFTTGERYGTVFRFLMNQNVVGLYGFGYASMFLSATISCERCFCVLFPLRSQLMLETKTMAVIVVVSVSVIGFLRFAVTAQYQVACFFDQQTTLTSTQIYVSEYYFKHRQMLRWLDGIFYGFVMTVGCPLVVLVTTTITAVKLRQTIVWRRQTTTNMSNKEAALTKMLICLSAEFFVLSIPFIGVRVTPVFVPQLGSGGEYANTFLVMISVGEFCSYANSSVNFFVNYFTGSRYQKTLHDIVNVKRRPKNTASDGQGLSTPSVKISIVSINTRF</sequence>
<keyword evidence="2 5" id="KW-0812">Transmembrane</keyword>
<name>A0ABD0M3Z9_9CAEN</name>
<keyword evidence="8" id="KW-1185">Reference proteome</keyword>
<gene>
    <name evidence="7" type="ORF">BaRGS_00002835</name>
</gene>
<evidence type="ECO:0000313" key="8">
    <source>
        <dbReference type="Proteomes" id="UP001519460"/>
    </source>
</evidence>
<dbReference type="InterPro" id="IPR019427">
    <property type="entry name" value="7TM_GPCR_serpentine_rcpt_Srw"/>
</dbReference>
<accession>A0ABD0M3Z9</accession>
<dbReference type="PRINTS" id="PR00237">
    <property type="entry name" value="GPCRRHODOPSN"/>
</dbReference>
<dbReference type="PANTHER" id="PTHR46641:SF2">
    <property type="entry name" value="FMRFAMIDE RECEPTOR"/>
    <property type="match status" value="1"/>
</dbReference>
<dbReference type="InterPro" id="IPR052954">
    <property type="entry name" value="GPCR-Ligand_Int"/>
</dbReference>
<keyword evidence="4 5" id="KW-0472">Membrane</keyword>
<comment type="caution">
    <text evidence="7">The sequence shown here is derived from an EMBL/GenBank/DDBJ whole genome shotgun (WGS) entry which is preliminary data.</text>
</comment>
<feature type="domain" description="G-protein coupled receptors family 1 profile" evidence="6">
    <location>
        <begin position="76"/>
        <end position="348"/>
    </location>
</feature>
<feature type="transmembrane region" description="Helical" evidence="5">
    <location>
        <begin position="283"/>
        <end position="306"/>
    </location>
</feature>
<evidence type="ECO:0000256" key="3">
    <source>
        <dbReference type="ARBA" id="ARBA00022989"/>
    </source>
</evidence>
<dbReference type="SUPFAM" id="SSF81321">
    <property type="entry name" value="Family A G protein-coupled receptor-like"/>
    <property type="match status" value="1"/>
</dbReference>
<dbReference type="Proteomes" id="UP001519460">
    <property type="component" value="Unassembled WGS sequence"/>
</dbReference>
<evidence type="ECO:0000256" key="2">
    <source>
        <dbReference type="ARBA" id="ARBA00022692"/>
    </source>
</evidence>
<reference evidence="7 8" key="1">
    <citation type="journal article" date="2023" name="Sci. Data">
        <title>Genome assembly of the Korean intertidal mud-creeper Batillaria attramentaria.</title>
        <authorList>
            <person name="Patra A.K."/>
            <person name="Ho P.T."/>
            <person name="Jun S."/>
            <person name="Lee S.J."/>
            <person name="Kim Y."/>
            <person name="Won Y.J."/>
        </authorList>
    </citation>
    <scope>NUCLEOTIDE SEQUENCE [LARGE SCALE GENOMIC DNA]</scope>
    <source>
        <strain evidence="7">Wonlab-2016</strain>
    </source>
</reference>
<dbReference type="PANTHER" id="PTHR46641">
    <property type="entry name" value="FMRFAMIDE RECEPTOR-RELATED"/>
    <property type="match status" value="1"/>
</dbReference>
<dbReference type="PROSITE" id="PS50262">
    <property type="entry name" value="G_PROTEIN_RECEP_F1_2"/>
    <property type="match status" value="1"/>
</dbReference>
<feature type="transmembrane region" description="Helical" evidence="5">
    <location>
        <begin position="60"/>
        <end position="82"/>
    </location>
</feature>
<proteinExistence type="predicted"/>
<keyword evidence="3 5" id="KW-1133">Transmembrane helix</keyword>
<dbReference type="GO" id="GO:0016020">
    <property type="term" value="C:membrane"/>
    <property type="evidence" value="ECO:0007669"/>
    <property type="project" value="UniProtKB-SubCell"/>
</dbReference>
<dbReference type="AlphaFoldDB" id="A0ABD0M3Z9"/>
<dbReference type="Gene3D" id="1.20.1070.10">
    <property type="entry name" value="Rhodopsin 7-helix transmembrane proteins"/>
    <property type="match status" value="1"/>
</dbReference>
<protein>
    <recommendedName>
        <fullName evidence="6">G-protein coupled receptors family 1 profile domain-containing protein</fullName>
    </recommendedName>
</protein>
<dbReference type="InterPro" id="IPR000276">
    <property type="entry name" value="GPCR_Rhodpsn"/>
</dbReference>
<evidence type="ECO:0000259" key="6">
    <source>
        <dbReference type="PROSITE" id="PS50262"/>
    </source>
</evidence>
<organism evidence="7 8">
    <name type="scientific">Batillaria attramentaria</name>
    <dbReference type="NCBI Taxonomy" id="370345"/>
    <lineage>
        <taxon>Eukaryota</taxon>
        <taxon>Metazoa</taxon>
        <taxon>Spiralia</taxon>
        <taxon>Lophotrochozoa</taxon>
        <taxon>Mollusca</taxon>
        <taxon>Gastropoda</taxon>
        <taxon>Caenogastropoda</taxon>
        <taxon>Sorbeoconcha</taxon>
        <taxon>Cerithioidea</taxon>
        <taxon>Batillariidae</taxon>
        <taxon>Batillaria</taxon>
    </lineage>
</organism>
<evidence type="ECO:0000256" key="1">
    <source>
        <dbReference type="ARBA" id="ARBA00004370"/>
    </source>
</evidence>
<feature type="transmembrane region" description="Helical" evidence="5">
    <location>
        <begin position="326"/>
        <end position="347"/>
    </location>
</feature>
<dbReference type="EMBL" id="JACVVK020000008">
    <property type="protein sequence ID" value="KAK7506113.1"/>
    <property type="molecule type" value="Genomic_DNA"/>
</dbReference>
<feature type="transmembrane region" description="Helical" evidence="5">
    <location>
        <begin position="180"/>
        <end position="199"/>
    </location>
</feature>